<dbReference type="PANTHER" id="PTHR43235:SF1">
    <property type="entry name" value="GLUTAMINE AMIDOTRANSFERASE PB2B2.05-RELATED"/>
    <property type="match status" value="1"/>
</dbReference>
<dbReference type="Pfam" id="PF07722">
    <property type="entry name" value="Peptidase_C26"/>
    <property type="match status" value="1"/>
</dbReference>
<dbReference type="OrthoDB" id="9813383at2"/>
<gene>
    <name evidence="1" type="ORF">C0068_15530</name>
</gene>
<protein>
    <submittedName>
        <fullName evidence="1">Peptidase C26</fullName>
    </submittedName>
</protein>
<evidence type="ECO:0000313" key="1">
    <source>
        <dbReference type="EMBL" id="POP51763.1"/>
    </source>
</evidence>
<reference evidence="1" key="1">
    <citation type="submission" date="2018-01" db="EMBL/GenBank/DDBJ databases">
        <authorList>
            <person name="Yu X.-D."/>
        </authorList>
    </citation>
    <scope>NUCLEOTIDE SEQUENCE</scope>
    <source>
        <strain evidence="1">ZX-21</strain>
    </source>
</reference>
<dbReference type="AlphaFoldDB" id="A0A2S4HCP6"/>
<dbReference type="CDD" id="cd01745">
    <property type="entry name" value="GATase1_2"/>
    <property type="match status" value="1"/>
</dbReference>
<name>A0A2S4HCP6_9GAMM</name>
<dbReference type="PANTHER" id="PTHR43235">
    <property type="entry name" value="GLUTAMINE AMIDOTRANSFERASE PB2B2.05-RELATED"/>
    <property type="match status" value="1"/>
</dbReference>
<organism evidence="1 2">
    <name type="scientific">Zhongshania marina</name>
    <dbReference type="NCBI Taxonomy" id="2304603"/>
    <lineage>
        <taxon>Bacteria</taxon>
        <taxon>Pseudomonadati</taxon>
        <taxon>Pseudomonadota</taxon>
        <taxon>Gammaproteobacteria</taxon>
        <taxon>Cellvibrionales</taxon>
        <taxon>Spongiibacteraceae</taxon>
        <taxon>Zhongshania</taxon>
    </lineage>
</organism>
<comment type="caution">
    <text evidence="1">The sequence shown here is derived from an EMBL/GenBank/DDBJ whole genome shotgun (WGS) entry which is preliminary data.</text>
</comment>
<dbReference type="SUPFAM" id="SSF52317">
    <property type="entry name" value="Class I glutamine amidotransferase-like"/>
    <property type="match status" value="1"/>
</dbReference>
<dbReference type="InterPro" id="IPR011697">
    <property type="entry name" value="Peptidase_C26"/>
</dbReference>
<sequence length="221" mass="25162">MNKPLIGVTGDDTKLPLAWWFIRWALWRCGAVAHRLTPQRCVIPDQLDGIIISGGDDIDQRLYLPDAPETAPINRERDRFEMMALEHSLAKDLPILGICRGAQLLNVVLGGTLHTDLREHRRLTSNKRMLIPRKTLTVDPHSALYKILGSEHCHINSLHHQAIHKLGEGLHIAGRDADNIIQAVETPKHRFRIGVQWHPEYLPFQARQLHIFKHLVASAMQ</sequence>
<dbReference type="InterPro" id="IPR029062">
    <property type="entry name" value="Class_I_gatase-like"/>
</dbReference>
<proteinExistence type="predicted"/>
<accession>A0A2S4HCP6</accession>
<dbReference type="InterPro" id="IPR044668">
    <property type="entry name" value="PuuD-like"/>
</dbReference>
<dbReference type="GO" id="GO:0005829">
    <property type="term" value="C:cytosol"/>
    <property type="evidence" value="ECO:0007669"/>
    <property type="project" value="TreeGrafter"/>
</dbReference>
<dbReference type="Proteomes" id="UP000237222">
    <property type="component" value="Unassembled WGS sequence"/>
</dbReference>
<dbReference type="Gene3D" id="3.40.50.880">
    <property type="match status" value="1"/>
</dbReference>
<dbReference type="PROSITE" id="PS51273">
    <property type="entry name" value="GATASE_TYPE_1"/>
    <property type="match status" value="1"/>
</dbReference>
<dbReference type="RefSeq" id="WP_103685388.1">
    <property type="nucleotide sequence ID" value="NZ_PQGG01000035.1"/>
</dbReference>
<evidence type="ECO:0000313" key="2">
    <source>
        <dbReference type="Proteomes" id="UP000237222"/>
    </source>
</evidence>
<dbReference type="EMBL" id="PQGG01000035">
    <property type="protein sequence ID" value="POP51763.1"/>
    <property type="molecule type" value="Genomic_DNA"/>
</dbReference>
<dbReference type="GO" id="GO:0016811">
    <property type="term" value="F:hydrolase activity, acting on carbon-nitrogen (but not peptide) bonds, in linear amides"/>
    <property type="evidence" value="ECO:0007669"/>
    <property type="project" value="InterPro"/>
</dbReference>